<keyword evidence="3" id="KW-1185">Reference proteome</keyword>
<comment type="caution">
    <text evidence="2">The sequence shown here is derived from an EMBL/GenBank/DDBJ whole genome shotgun (WGS) entry which is preliminary data.</text>
</comment>
<gene>
    <name evidence="2" type="ORF">HanXRQr2_Chr07g0314931</name>
</gene>
<proteinExistence type="predicted"/>
<evidence type="ECO:0000313" key="2">
    <source>
        <dbReference type="EMBL" id="KAF5800338.1"/>
    </source>
</evidence>
<evidence type="ECO:0000256" key="1">
    <source>
        <dbReference type="SAM" id="MobiDB-lite"/>
    </source>
</evidence>
<sequence length="73" mass="8691">MNARRKKKARVIRSHKQRKTTVYPTHDDASSDRTHHTTSPFMRFRLKSSFVNGSKLFHNVNIKFMSFEVCHRT</sequence>
<feature type="compositionally biased region" description="Basic residues" evidence="1">
    <location>
        <begin position="1"/>
        <end position="19"/>
    </location>
</feature>
<name>A0A9K3INQ7_HELAN</name>
<dbReference type="Gramene" id="mRNA:HanXRQr2_Chr07g0314931">
    <property type="protein sequence ID" value="mRNA:HanXRQr2_Chr07g0314931"/>
    <property type="gene ID" value="HanXRQr2_Chr07g0314931"/>
</dbReference>
<dbReference type="EMBL" id="MNCJ02000322">
    <property type="protein sequence ID" value="KAF5800338.1"/>
    <property type="molecule type" value="Genomic_DNA"/>
</dbReference>
<organism evidence="2 3">
    <name type="scientific">Helianthus annuus</name>
    <name type="common">Common sunflower</name>
    <dbReference type="NCBI Taxonomy" id="4232"/>
    <lineage>
        <taxon>Eukaryota</taxon>
        <taxon>Viridiplantae</taxon>
        <taxon>Streptophyta</taxon>
        <taxon>Embryophyta</taxon>
        <taxon>Tracheophyta</taxon>
        <taxon>Spermatophyta</taxon>
        <taxon>Magnoliopsida</taxon>
        <taxon>eudicotyledons</taxon>
        <taxon>Gunneridae</taxon>
        <taxon>Pentapetalae</taxon>
        <taxon>asterids</taxon>
        <taxon>campanulids</taxon>
        <taxon>Asterales</taxon>
        <taxon>Asteraceae</taxon>
        <taxon>Asteroideae</taxon>
        <taxon>Heliantheae alliance</taxon>
        <taxon>Heliantheae</taxon>
        <taxon>Helianthus</taxon>
    </lineage>
</organism>
<evidence type="ECO:0000313" key="3">
    <source>
        <dbReference type="Proteomes" id="UP000215914"/>
    </source>
</evidence>
<feature type="region of interest" description="Disordered" evidence="1">
    <location>
        <begin position="1"/>
        <end position="38"/>
    </location>
</feature>
<dbReference type="Proteomes" id="UP000215914">
    <property type="component" value="Unassembled WGS sequence"/>
</dbReference>
<dbReference type="AlphaFoldDB" id="A0A9K3INQ7"/>
<protein>
    <submittedName>
        <fullName evidence="2">Uncharacterized protein</fullName>
    </submittedName>
</protein>
<reference evidence="2" key="1">
    <citation type="journal article" date="2017" name="Nature">
        <title>The sunflower genome provides insights into oil metabolism, flowering and Asterid evolution.</title>
        <authorList>
            <person name="Badouin H."/>
            <person name="Gouzy J."/>
            <person name="Grassa C.J."/>
            <person name="Murat F."/>
            <person name="Staton S.E."/>
            <person name="Cottret L."/>
            <person name="Lelandais-Briere C."/>
            <person name="Owens G.L."/>
            <person name="Carrere S."/>
            <person name="Mayjonade B."/>
            <person name="Legrand L."/>
            <person name="Gill N."/>
            <person name="Kane N.C."/>
            <person name="Bowers J.E."/>
            <person name="Hubner S."/>
            <person name="Bellec A."/>
            <person name="Berard A."/>
            <person name="Berges H."/>
            <person name="Blanchet N."/>
            <person name="Boniface M.C."/>
            <person name="Brunel D."/>
            <person name="Catrice O."/>
            <person name="Chaidir N."/>
            <person name="Claudel C."/>
            <person name="Donnadieu C."/>
            <person name="Faraut T."/>
            <person name="Fievet G."/>
            <person name="Helmstetter N."/>
            <person name="King M."/>
            <person name="Knapp S.J."/>
            <person name="Lai Z."/>
            <person name="Le Paslier M.C."/>
            <person name="Lippi Y."/>
            <person name="Lorenzon L."/>
            <person name="Mandel J.R."/>
            <person name="Marage G."/>
            <person name="Marchand G."/>
            <person name="Marquand E."/>
            <person name="Bret-Mestries E."/>
            <person name="Morien E."/>
            <person name="Nambeesan S."/>
            <person name="Nguyen T."/>
            <person name="Pegot-Espagnet P."/>
            <person name="Pouilly N."/>
            <person name="Raftis F."/>
            <person name="Sallet E."/>
            <person name="Schiex T."/>
            <person name="Thomas J."/>
            <person name="Vandecasteele C."/>
            <person name="Vares D."/>
            <person name="Vear F."/>
            <person name="Vautrin S."/>
            <person name="Crespi M."/>
            <person name="Mangin B."/>
            <person name="Burke J.M."/>
            <person name="Salse J."/>
            <person name="Munos S."/>
            <person name="Vincourt P."/>
            <person name="Rieseberg L.H."/>
            <person name="Langlade N.B."/>
        </authorList>
    </citation>
    <scope>NUCLEOTIDE SEQUENCE</scope>
    <source>
        <tissue evidence="2">Leaves</tissue>
    </source>
</reference>
<feature type="compositionally biased region" description="Basic and acidic residues" evidence="1">
    <location>
        <begin position="25"/>
        <end position="35"/>
    </location>
</feature>
<accession>A0A9K3INQ7</accession>
<reference evidence="2" key="2">
    <citation type="submission" date="2020-06" db="EMBL/GenBank/DDBJ databases">
        <title>Helianthus annuus Genome sequencing and assembly Release 2.</title>
        <authorList>
            <person name="Gouzy J."/>
            <person name="Langlade N."/>
            <person name="Munos S."/>
        </authorList>
    </citation>
    <scope>NUCLEOTIDE SEQUENCE</scope>
    <source>
        <tissue evidence="2">Leaves</tissue>
    </source>
</reference>